<keyword evidence="1" id="KW-0812">Transmembrane</keyword>
<comment type="caution">
    <text evidence="2">The sequence shown here is derived from an EMBL/GenBank/DDBJ whole genome shotgun (WGS) entry which is preliminary data.</text>
</comment>
<dbReference type="EMBL" id="CAJNOT010000241">
    <property type="protein sequence ID" value="CAF0908892.1"/>
    <property type="molecule type" value="Genomic_DNA"/>
</dbReference>
<feature type="transmembrane region" description="Helical" evidence="1">
    <location>
        <begin position="6"/>
        <end position="26"/>
    </location>
</feature>
<evidence type="ECO:0000256" key="1">
    <source>
        <dbReference type="SAM" id="Phobius"/>
    </source>
</evidence>
<protein>
    <submittedName>
        <fullName evidence="2">Uncharacterized protein</fullName>
    </submittedName>
</protein>
<reference evidence="2" key="1">
    <citation type="submission" date="2021-02" db="EMBL/GenBank/DDBJ databases">
        <authorList>
            <person name="Nowell W R."/>
        </authorList>
    </citation>
    <scope>NUCLEOTIDE SEQUENCE</scope>
</reference>
<keyword evidence="1" id="KW-0472">Membrane</keyword>
<accession>A0A814A8S7</accession>
<gene>
    <name evidence="2" type="ORF">ZHD862_LOCUS7785</name>
</gene>
<dbReference type="Proteomes" id="UP000663864">
    <property type="component" value="Unassembled WGS sequence"/>
</dbReference>
<proteinExistence type="predicted"/>
<sequence length="122" mass="13238">MASKRLIFGVAAGILLLIAFVFYIVAQADRSFSVGTISVGSLSGTAKLGLWDVDLPGNCQGWEICHKAKAARAFFIMATIAAFIGALLLLYIAFRSYSEVIYYAAIAMGKTFKGFVLDCFKY</sequence>
<keyword evidence="1" id="KW-1133">Transmembrane helix</keyword>
<feature type="transmembrane region" description="Helical" evidence="1">
    <location>
        <begin position="73"/>
        <end position="94"/>
    </location>
</feature>
<dbReference type="AlphaFoldDB" id="A0A814A8S7"/>
<evidence type="ECO:0000313" key="3">
    <source>
        <dbReference type="Proteomes" id="UP000663864"/>
    </source>
</evidence>
<organism evidence="2 3">
    <name type="scientific">Rotaria sordida</name>
    <dbReference type="NCBI Taxonomy" id="392033"/>
    <lineage>
        <taxon>Eukaryota</taxon>
        <taxon>Metazoa</taxon>
        <taxon>Spiralia</taxon>
        <taxon>Gnathifera</taxon>
        <taxon>Rotifera</taxon>
        <taxon>Eurotatoria</taxon>
        <taxon>Bdelloidea</taxon>
        <taxon>Philodinida</taxon>
        <taxon>Philodinidae</taxon>
        <taxon>Rotaria</taxon>
    </lineage>
</organism>
<evidence type="ECO:0000313" key="2">
    <source>
        <dbReference type="EMBL" id="CAF0908892.1"/>
    </source>
</evidence>
<name>A0A814A8S7_9BILA</name>